<dbReference type="OrthoDB" id="517026at2"/>
<gene>
    <name evidence="2" type="ORF">NIES267_59370</name>
</gene>
<sequence length="134" mass="15213">MTFKSSDEQYKGSVFNPFVPTKRDIERTDELAGKNHILAGLLGFLFPIGACIYLNRVSNNLKINVYFLIIVAPIMFAFLSEPKKNYENSEKFFEDADRIIQKYTPIMSAVNLLGNIALMAENSRAVTLARKRQS</sequence>
<keyword evidence="1" id="KW-0472">Membrane</keyword>
<evidence type="ECO:0000313" key="2">
    <source>
        <dbReference type="EMBL" id="BAY86429.1"/>
    </source>
</evidence>
<organism evidence="2 3">
    <name type="scientific">Calothrix parasitica NIES-267</name>
    <dbReference type="NCBI Taxonomy" id="1973488"/>
    <lineage>
        <taxon>Bacteria</taxon>
        <taxon>Bacillati</taxon>
        <taxon>Cyanobacteriota</taxon>
        <taxon>Cyanophyceae</taxon>
        <taxon>Nostocales</taxon>
        <taxon>Calotrichaceae</taxon>
        <taxon>Calothrix</taxon>
    </lineage>
</organism>
<keyword evidence="1" id="KW-1133">Transmembrane helix</keyword>
<reference evidence="2 3" key="1">
    <citation type="submission" date="2017-06" db="EMBL/GenBank/DDBJ databases">
        <title>Genome sequencing of cyanobaciteial culture collection at National Institute for Environmental Studies (NIES).</title>
        <authorList>
            <person name="Hirose Y."/>
            <person name="Shimura Y."/>
            <person name="Fujisawa T."/>
            <person name="Nakamura Y."/>
            <person name="Kawachi M."/>
        </authorList>
    </citation>
    <scope>NUCLEOTIDE SEQUENCE [LARGE SCALE GENOMIC DNA]</scope>
    <source>
        <strain evidence="2 3">NIES-267</strain>
    </source>
</reference>
<keyword evidence="1" id="KW-0812">Transmembrane</keyword>
<protein>
    <submittedName>
        <fullName evidence="2">Uncharacterized protein</fullName>
    </submittedName>
</protein>
<feature type="transmembrane region" description="Helical" evidence="1">
    <location>
        <begin position="61"/>
        <end position="79"/>
    </location>
</feature>
<evidence type="ECO:0000256" key="1">
    <source>
        <dbReference type="SAM" id="Phobius"/>
    </source>
</evidence>
<name>A0A1Z4LYW4_9CYAN</name>
<dbReference type="Proteomes" id="UP000218418">
    <property type="component" value="Chromosome"/>
</dbReference>
<proteinExistence type="predicted"/>
<dbReference type="EMBL" id="AP018227">
    <property type="protein sequence ID" value="BAY86429.1"/>
    <property type="molecule type" value="Genomic_DNA"/>
</dbReference>
<evidence type="ECO:0000313" key="3">
    <source>
        <dbReference type="Proteomes" id="UP000218418"/>
    </source>
</evidence>
<accession>A0A1Z4LYW4</accession>
<dbReference type="AlphaFoldDB" id="A0A1Z4LYW4"/>
<feature type="transmembrane region" description="Helical" evidence="1">
    <location>
        <begin position="37"/>
        <end position="55"/>
    </location>
</feature>
<keyword evidence="3" id="KW-1185">Reference proteome</keyword>